<evidence type="ECO:0000256" key="1">
    <source>
        <dbReference type="SAM" id="MobiDB-lite"/>
    </source>
</evidence>
<protein>
    <submittedName>
        <fullName evidence="2">Uncharacterized protein</fullName>
    </submittedName>
</protein>
<keyword evidence="3" id="KW-1185">Reference proteome</keyword>
<name>F0QRQ6_MYCSL</name>
<feature type="compositionally biased region" description="Polar residues" evidence="1">
    <location>
        <begin position="169"/>
        <end position="179"/>
    </location>
</feature>
<feature type="compositionally biased region" description="Basic residues" evidence="1">
    <location>
        <begin position="194"/>
        <end position="204"/>
    </location>
</feature>
<gene>
    <name evidence="2" type="ordered locus">MSU_0645</name>
</gene>
<feature type="region of interest" description="Disordered" evidence="1">
    <location>
        <begin position="164"/>
        <end position="204"/>
    </location>
</feature>
<organism evidence="2 3">
    <name type="scientific">Mycoplasma suis (strain Illinois)</name>
    <dbReference type="NCBI Taxonomy" id="768700"/>
    <lineage>
        <taxon>Bacteria</taxon>
        <taxon>Bacillati</taxon>
        <taxon>Mycoplasmatota</taxon>
        <taxon>Mollicutes</taxon>
        <taxon>Mycoplasmataceae</taxon>
        <taxon>Mycoplasma</taxon>
    </lineage>
</organism>
<dbReference type="EMBL" id="CP002525">
    <property type="protein sequence ID" value="ADX98176.1"/>
    <property type="molecule type" value="Genomic_DNA"/>
</dbReference>
<dbReference type="AlphaFoldDB" id="F0QRQ6"/>
<dbReference type="Proteomes" id="UP000007484">
    <property type="component" value="Chromosome"/>
</dbReference>
<evidence type="ECO:0000313" key="2">
    <source>
        <dbReference type="EMBL" id="ADX98176.1"/>
    </source>
</evidence>
<reference evidence="2 3" key="1">
    <citation type="journal article" date="2011" name="J. Bacteriol.">
        <title>Complete genome sequences of two hemotropic Mycoplasmas, Mycoplasma haemofelis strain Ohio2 and Mycoplasma suis strain Illinois.</title>
        <authorList>
            <person name="Messick J.B."/>
            <person name="Santos A.P."/>
            <person name="Guimaraes A.M."/>
        </authorList>
    </citation>
    <scope>NUCLEOTIDE SEQUENCE [LARGE SCALE GENOMIC DNA]</scope>
    <source>
        <strain evidence="2 3">Illinois</strain>
    </source>
</reference>
<evidence type="ECO:0000313" key="3">
    <source>
        <dbReference type="Proteomes" id="UP000007484"/>
    </source>
</evidence>
<sequence length="204" mass="22863">MFTFSKIITLGALLAGSSGLSGYLITYGLGGKSKDFLFSSPISSEKTLENFSISEKENLDLLNSLKEKLFLALKNLFELRNLKQEKIEKLFSSISKEEGNLTNLYEKDLKIINLILKLSEELHRLNLESFWKQSELENVSYQKKLLKKLNEAIKSWEGSSTKIVEEINKGSQNTPQMSESSSSSSGSAGGGAIRKSRKKRIRKS</sequence>
<accession>F0QRQ6</accession>
<dbReference type="KEGG" id="mss:MSU_0645"/>
<dbReference type="RefSeq" id="WP_013610019.1">
    <property type="nucleotide sequence ID" value="NC_015155.1"/>
</dbReference>
<dbReference type="STRING" id="768700.MSU_0645"/>
<dbReference type="HOGENOM" id="CLU_103312_0_0_14"/>
<proteinExistence type="predicted"/>